<protein>
    <submittedName>
        <fullName evidence="2">Uncharacterized protein</fullName>
    </submittedName>
</protein>
<keyword evidence="1" id="KW-0812">Transmembrane</keyword>
<proteinExistence type="predicted"/>
<accession>A0A8T2U2A9</accession>
<evidence type="ECO:0000313" key="3">
    <source>
        <dbReference type="Proteomes" id="UP000825935"/>
    </source>
</evidence>
<evidence type="ECO:0000313" key="2">
    <source>
        <dbReference type="EMBL" id="KAH7427903.1"/>
    </source>
</evidence>
<reference evidence="2" key="1">
    <citation type="submission" date="2021-08" db="EMBL/GenBank/DDBJ databases">
        <title>WGS assembly of Ceratopteris richardii.</title>
        <authorList>
            <person name="Marchant D.B."/>
            <person name="Chen G."/>
            <person name="Jenkins J."/>
            <person name="Shu S."/>
            <person name="Leebens-Mack J."/>
            <person name="Grimwood J."/>
            <person name="Schmutz J."/>
            <person name="Soltis P."/>
            <person name="Soltis D."/>
            <person name="Chen Z.-H."/>
        </authorList>
    </citation>
    <scope>NUCLEOTIDE SEQUENCE</scope>
    <source>
        <strain evidence="2">Whitten #5841</strain>
        <tissue evidence="2">Leaf</tissue>
    </source>
</reference>
<organism evidence="2 3">
    <name type="scientific">Ceratopteris richardii</name>
    <name type="common">Triangle waterfern</name>
    <dbReference type="NCBI Taxonomy" id="49495"/>
    <lineage>
        <taxon>Eukaryota</taxon>
        <taxon>Viridiplantae</taxon>
        <taxon>Streptophyta</taxon>
        <taxon>Embryophyta</taxon>
        <taxon>Tracheophyta</taxon>
        <taxon>Polypodiopsida</taxon>
        <taxon>Polypodiidae</taxon>
        <taxon>Polypodiales</taxon>
        <taxon>Pteridineae</taxon>
        <taxon>Pteridaceae</taxon>
        <taxon>Parkerioideae</taxon>
        <taxon>Ceratopteris</taxon>
    </lineage>
</organism>
<keyword evidence="1" id="KW-1133">Transmembrane helix</keyword>
<evidence type="ECO:0000256" key="1">
    <source>
        <dbReference type="SAM" id="Phobius"/>
    </source>
</evidence>
<keyword evidence="1" id="KW-0472">Membrane</keyword>
<comment type="caution">
    <text evidence="2">The sequence shown here is derived from an EMBL/GenBank/DDBJ whole genome shotgun (WGS) entry which is preliminary data.</text>
</comment>
<dbReference type="EMBL" id="CM035415">
    <property type="protein sequence ID" value="KAH7427903.1"/>
    <property type="molecule type" value="Genomic_DNA"/>
</dbReference>
<dbReference type="AlphaFoldDB" id="A0A8T2U2A9"/>
<dbReference type="Proteomes" id="UP000825935">
    <property type="component" value="Chromosome 10"/>
</dbReference>
<feature type="transmembrane region" description="Helical" evidence="1">
    <location>
        <begin position="94"/>
        <end position="119"/>
    </location>
</feature>
<name>A0A8T2U2A9_CERRI</name>
<feature type="transmembrane region" description="Helical" evidence="1">
    <location>
        <begin position="55"/>
        <end position="74"/>
    </location>
</feature>
<keyword evidence="3" id="KW-1185">Reference proteome</keyword>
<sequence>MRGCQESSLSHASCAKRTFTKITIQSLLAPAPVQYKMLSLPQQMVTWQETWRPEYAVAFLYVYCDDVSLLLYFSLAGSQVHNNGSPPDSSMMRFLARVLIQILSFEYITIAVTLVLMLLREQKFLLHLKSMFPFQVCDPGGINHDYLLTSLHSTSHPLHFCLRGRESTYKLI</sequence>
<gene>
    <name evidence="2" type="ORF">KP509_10G066100</name>
</gene>